<organism evidence="2 3">
    <name type="scientific">Mycena chlorophos</name>
    <name type="common">Agaric fungus</name>
    <name type="synonym">Agaricus chlorophos</name>
    <dbReference type="NCBI Taxonomy" id="658473"/>
    <lineage>
        <taxon>Eukaryota</taxon>
        <taxon>Fungi</taxon>
        <taxon>Dikarya</taxon>
        <taxon>Basidiomycota</taxon>
        <taxon>Agaricomycotina</taxon>
        <taxon>Agaricomycetes</taxon>
        <taxon>Agaricomycetidae</taxon>
        <taxon>Agaricales</taxon>
        <taxon>Marasmiineae</taxon>
        <taxon>Mycenaceae</taxon>
        <taxon>Mycena</taxon>
    </lineage>
</organism>
<dbReference type="CDD" id="cd07061">
    <property type="entry name" value="HP_HAP_like"/>
    <property type="match status" value="1"/>
</dbReference>
<dbReference type="PANTHER" id="PTHR20963:SF42">
    <property type="entry name" value="PHOSPHOGLYCERATE MUTASE-LIKE PROTEIN"/>
    <property type="match status" value="1"/>
</dbReference>
<sequence>MRNNTPTRRRSCSCPGPIIAARRTFAPHAPSLTTPMTTRFFALRPLPAHSQPSHAGIPRPPKASTFVGSAISFQFPPPGATVTENASDFPDATQINVFGATPTGDEALAQQTAASFPIYANTFPLVEPGTQDHAPETGSSAFSVIHSWGNLSPFRSPDSSSAFTKSAFGLPGSTPLVPEGCELTQVHLLHRHGARYPTEGSLLTTFAQQINIVAAKGELSASGPLAFLNTWEYRLGAEILTPFGRAQLYELGVGFRVKYGELLHGFTDLPVWRTTSEERMVDSALQFAAGFFGVQSYQNDYHQSIIIEAPGFNNTLAPYDTCNNSNNAIADIATNFTNTWEGIYLADAVKRLQPFISGFTLNTTWAYAMQQTCAYETVALGYSAFCDLFTEEEWEGYEYSIDLSFWYDNGPGNPAVAAQGVGWVQELVSRLTGERLTQANTTTNGTLNSNPVTFPLDQPIFVDATHDTVISTIVVAMNFTSMAATGPLPATHIPKDRSYVVNQISPFSANLVGQVLSCPAKTASSPAQGISTSSPTHIRWLLNDAVVPLTGIKDCPESDEGLCPFGTFVKGMQQRLEEIDFFEGCFGNYSVPVPDLLVGGMIGGPSAKKVAE</sequence>
<accession>A0ABQ0LEH7</accession>
<dbReference type="InterPro" id="IPR000560">
    <property type="entry name" value="His_Pase_clade-2"/>
</dbReference>
<name>A0ABQ0LEH7_MYCCL</name>
<gene>
    <name evidence="2" type="ORF">MCHLO_06843</name>
</gene>
<proteinExistence type="predicted"/>
<keyword evidence="1" id="KW-0378">Hydrolase</keyword>
<dbReference type="PANTHER" id="PTHR20963">
    <property type="entry name" value="MULTIPLE INOSITOL POLYPHOSPHATE PHOSPHATASE-RELATED"/>
    <property type="match status" value="1"/>
</dbReference>
<evidence type="ECO:0000313" key="3">
    <source>
        <dbReference type="Proteomes" id="UP000815677"/>
    </source>
</evidence>
<dbReference type="InterPro" id="IPR033379">
    <property type="entry name" value="Acid_Pase_AS"/>
</dbReference>
<dbReference type="SUPFAM" id="SSF53254">
    <property type="entry name" value="Phosphoglycerate mutase-like"/>
    <property type="match status" value="1"/>
</dbReference>
<dbReference type="Proteomes" id="UP000815677">
    <property type="component" value="Unassembled WGS sequence"/>
</dbReference>
<evidence type="ECO:0000313" key="2">
    <source>
        <dbReference type="EMBL" id="GAT49535.1"/>
    </source>
</evidence>
<dbReference type="EMBL" id="DF845605">
    <property type="protein sequence ID" value="GAT49535.1"/>
    <property type="molecule type" value="Genomic_DNA"/>
</dbReference>
<dbReference type="Pfam" id="PF00328">
    <property type="entry name" value="His_Phos_2"/>
    <property type="match status" value="1"/>
</dbReference>
<evidence type="ECO:0000256" key="1">
    <source>
        <dbReference type="ARBA" id="ARBA00022801"/>
    </source>
</evidence>
<keyword evidence="3" id="KW-1185">Reference proteome</keyword>
<dbReference type="Gene3D" id="3.40.50.1240">
    <property type="entry name" value="Phosphoglycerate mutase-like"/>
    <property type="match status" value="1"/>
</dbReference>
<protein>
    <submittedName>
        <fullName evidence="2">Acid phosphatase</fullName>
    </submittedName>
</protein>
<dbReference type="InterPro" id="IPR029033">
    <property type="entry name" value="His_PPase_superfam"/>
</dbReference>
<dbReference type="PROSITE" id="PS00616">
    <property type="entry name" value="HIS_ACID_PHOSPHAT_1"/>
    <property type="match status" value="1"/>
</dbReference>
<reference evidence="2" key="1">
    <citation type="submission" date="2014-09" db="EMBL/GenBank/DDBJ databases">
        <title>Genome sequence of the luminous mushroom Mycena chlorophos for searching fungal bioluminescence genes.</title>
        <authorList>
            <person name="Tanaka Y."/>
            <person name="Kasuga D."/>
            <person name="Oba Y."/>
            <person name="Hase S."/>
            <person name="Sato K."/>
            <person name="Oba Y."/>
            <person name="Sakakibara Y."/>
        </authorList>
    </citation>
    <scope>NUCLEOTIDE SEQUENCE</scope>
</reference>